<dbReference type="PANTHER" id="PTHR10738">
    <property type="entry name" value="PROTEIN ARGININE N-METHYLTRANSFERASE 5"/>
    <property type="match status" value="1"/>
</dbReference>
<evidence type="ECO:0000313" key="12">
    <source>
        <dbReference type="EMBL" id="CAD9670554.1"/>
    </source>
</evidence>
<organism evidence="12">
    <name type="scientific">Mucochytrium quahogii</name>
    <dbReference type="NCBI Taxonomy" id="96639"/>
    <lineage>
        <taxon>Eukaryota</taxon>
        <taxon>Sar</taxon>
        <taxon>Stramenopiles</taxon>
        <taxon>Bigyra</taxon>
        <taxon>Labyrinthulomycetes</taxon>
        <taxon>Thraustochytrida</taxon>
        <taxon>Thraustochytriidae</taxon>
        <taxon>Mucochytrium</taxon>
    </lineage>
</organism>
<dbReference type="Gene3D" id="3.20.20.150">
    <property type="entry name" value="Divalent-metal-dependent TIM barrel enzymes"/>
    <property type="match status" value="1"/>
</dbReference>
<dbReference type="EMBL" id="HBHK01005455">
    <property type="protein sequence ID" value="CAD9670548.1"/>
    <property type="molecule type" value="Transcribed_RNA"/>
</dbReference>
<dbReference type="GO" id="GO:0032259">
    <property type="term" value="P:methylation"/>
    <property type="evidence" value="ECO:0007669"/>
    <property type="project" value="UniProtKB-KW"/>
</dbReference>
<dbReference type="PROSITE" id="PS51678">
    <property type="entry name" value="SAM_MT_PRMT"/>
    <property type="match status" value="1"/>
</dbReference>
<feature type="site" description="Critical for specifying symmetric addition of methyl groups" evidence="7">
    <location>
        <position position="317"/>
    </location>
</feature>
<sequence length="652" mass="73696">MDPSRQPPNPPQDVKLICGVRLSFAPDIAQVMQDLVVNGMFSYIVTPLVHPKLRRDAVGISDNRQSPLTRSDLIMESSTWNNNVVGEISKWINPDIADPFSRRAAENALIEELQWASHLSLGAVVLPCPQLERSHNYINIINRQLCAQHYNVGVWIRCPLATEESLLNPEDVSADPWTAWNKLWTMCKHHSNLGVLLELSESLPDSSTIDKWYGEPVKALEIPTSVFLTNSKGYPVLTKPHQEVIIGMYKKNAQLIVSGRPRHILGLNPYFLYLQHLINRIPGQTMKDEFEAPFYDYLQSPLQPLGDHLESQMYETFEKDPVKYAKYEEAIARALADTPEEKTSVVMVVGAGRGPLVRATLRAAETSNRQVRVFAVEKNPNAVITLRNMRSMLGWGDTVTVIHTDMRFWNPPELADILVSELLGSWGDNELSPECLDGAERLLKPDGGISIPYEYTSFLAPITASKLWNGAKAFKEAKYMETMYVCKLHCFSNFAPVQPCFTFAHPSWNKVIDNESGREKFALSQKGHTVPQKITTDTGTRINNDRCRTLSFRATMDGTLHGFAGYFEAKLYKDIMISINPETFSTGMFSWFPMYIPIQLPQQVRKGDLIRTTFWRQSTSTKVWYEWAVDSPHCTCIHNANGEASPINLTTN</sequence>
<feature type="binding site" evidence="6">
    <location>
        <position position="377"/>
    </location>
    <ligand>
        <name>S-adenosyl-L-methionine</name>
        <dbReference type="ChEBI" id="CHEBI:59789"/>
    </ligand>
</feature>
<name>A0A7S2W7J4_9STRA</name>
<comment type="similarity">
    <text evidence="4">Belongs to the class I-like SAM-binding methyltransferase superfamily.</text>
</comment>
<dbReference type="Gene3D" id="2.70.160.11">
    <property type="entry name" value="Hnrnp arginine n-methyltransferase1"/>
    <property type="match status" value="1"/>
</dbReference>
<feature type="binding site" evidence="6">
    <location>
        <position position="314"/>
    </location>
    <ligand>
        <name>S-adenosyl-L-methionine</name>
        <dbReference type="ChEBI" id="CHEBI:59789"/>
    </ligand>
</feature>
<dbReference type="Pfam" id="PF17286">
    <property type="entry name" value="PRMT5_C"/>
    <property type="match status" value="1"/>
</dbReference>
<keyword evidence="3 4" id="KW-0949">S-adenosyl-L-methionine</keyword>
<feature type="domain" description="PRMT5 arginine-N-methyltransferase" evidence="8">
    <location>
        <begin position="287"/>
        <end position="451"/>
    </location>
</feature>
<evidence type="ECO:0000256" key="2">
    <source>
        <dbReference type="ARBA" id="ARBA00022679"/>
    </source>
</evidence>
<dbReference type="Gene3D" id="3.40.50.150">
    <property type="entry name" value="Vaccinia Virus protein VP39"/>
    <property type="match status" value="1"/>
</dbReference>
<dbReference type="GO" id="GO:0016274">
    <property type="term" value="F:protein-arginine N-methyltransferase activity"/>
    <property type="evidence" value="ECO:0007669"/>
    <property type="project" value="InterPro"/>
</dbReference>
<evidence type="ECO:0000256" key="7">
    <source>
        <dbReference type="PIRSR" id="PIRSR015894-3"/>
    </source>
</evidence>
<feature type="domain" description="PRMT5 TIM barrel" evidence="9">
    <location>
        <begin position="41"/>
        <end position="279"/>
    </location>
</feature>
<dbReference type="InterPro" id="IPR029063">
    <property type="entry name" value="SAM-dependent_MTases_sf"/>
</dbReference>
<dbReference type="EMBL" id="HBHK01005457">
    <property type="protein sequence ID" value="CAD9670554.1"/>
    <property type="molecule type" value="Transcribed_RNA"/>
</dbReference>
<dbReference type="AlphaFoldDB" id="A0A7S2W7J4"/>
<evidence type="ECO:0000256" key="3">
    <source>
        <dbReference type="ARBA" id="ARBA00022691"/>
    </source>
</evidence>
<keyword evidence="2 4" id="KW-0808">Transferase</keyword>
<feature type="binding site" evidence="6">
    <location>
        <begin position="405"/>
        <end position="406"/>
    </location>
    <ligand>
        <name>S-adenosyl-L-methionine</name>
        <dbReference type="ChEBI" id="CHEBI:59789"/>
    </ligand>
</feature>
<reference evidence="12" key="1">
    <citation type="submission" date="2021-01" db="EMBL/GenBank/DDBJ databases">
        <authorList>
            <person name="Corre E."/>
            <person name="Pelletier E."/>
            <person name="Niang G."/>
            <person name="Scheremetjew M."/>
            <person name="Finn R."/>
            <person name="Kale V."/>
            <person name="Holt S."/>
            <person name="Cochrane G."/>
            <person name="Meng A."/>
            <person name="Brown T."/>
            <person name="Cohen L."/>
        </authorList>
    </citation>
    <scope>NUCLEOTIDE SEQUENCE</scope>
    <source>
        <strain evidence="12">NY070348D</strain>
    </source>
</reference>
<dbReference type="SUPFAM" id="SSF53335">
    <property type="entry name" value="S-adenosyl-L-methionine-dependent methyltransferases"/>
    <property type="match status" value="1"/>
</dbReference>
<feature type="active site" description="Proton donor/acceptor" evidence="5">
    <location>
        <position position="421"/>
    </location>
</feature>
<dbReference type="GO" id="GO:0005829">
    <property type="term" value="C:cytosol"/>
    <property type="evidence" value="ECO:0007669"/>
    <property type="project" value="TreeGrafter"/>
</dbReference>
<dbReference type="InterPro" id="IPR035247">
    <property type="entry name" value="PRMT5_TIM"/>
</dbReference>
<proteinExistence type="inferred from homology"/>
<dbReference type="InterPro" id="IPR025799">
    <property type="entry name" value="Arg_MeTrfase"/>
</dbReference>
<evidence type="ECO:0000259" key="10">
    <source>
        <dbReference type="Pfam" id="PF17286"/>
    </source>
</evidence>
<keyword evidence="1 4" id="KW-0489">Methyltransferase</keyword>
<dbReference type="Pfam" id="PF17285">
    <property type="entry name" value="PRMT5_TIM"/>
    <property type="match status" value="1"/>
</dbReference>
<evidence type="ECO:0000256" key="6">
    <source>
        <dbReference type="PIRSR" id="PIRSR015894-2"/>
    </source>
</evidence>
<protein>
    <recommendedName>
        <fullName evidence="4">Protein arginine N-methyltransferase</fullName>
    </recommendedName>
</protein>
<evidence type="ECO:0000313" key="11">
    <source>
        <dbReference type="EMBL" id="CAD9670548.1"/>
    </source>
</evidence>
<dbReference type="InterPro" id="IPR007857">
    <property type="entry name" value="Arg_MeTrfase_PRMT5"/>
</dbReference>
<dbReference type="InterPro" id="IPR035248">
    <property type="entry name" value="PRMT5_C"/>
</dbReference>
<feature type="binding site" evidence="6">
    <location>
        <begin position="323"/>
        <end position="324"/>
    </location>
    <ligand>
        <name>S-adenosyl-L-methionine</name>
        <dbReference type="ChEBI" id="CHEBI:59789"/>
    </ligand>
</feature>
<gene>
    <name evidence="11" type="ORF">QSP1433_LOCUS3221</name>
    <name evidence="12" type="ORF">QSP1433_LOCUS3223</name>
</gene>
<evidence type="ECO:0000259" key="8">
    <source>
        <dbReference type="Pfam" id="PF05185"/>
    </source>
</evidence>
<accession>A0A7S2W7J4</accession>
<feature type="domain" description="PRMT5 oligomerisation" evidence="10">
    <location>
        <begin position="454"/>
        <end position="645"/>
    </location>
</feature>
<dbReference type="PANTHER" id="PTHR10738:SF0">
    <property type="entry name" value="PROTEIN ARGININE N-METHYLTRANSFERASE 5"/>
    <property type="match status" value="1"/>
</dbReference>
<evidence type="ECO:0000256" key="4">
    <source>
        <dbReference type="PIRNR" id="PIRNR015894"/>
    </source>
</evidence>
<dbReference type="InterPro" id="IPR035075">
    <property type="entry name" value="PRMT5"/>
</dbReference>
<evidence type="ECO:0000256" key="1">
    <source>
        <dbReference type="ARBA" id="ARBA00022603"/>
    </source>
</evidence>
<dbReference type="GO" id="GO:0005634">
    <property type="term" value="C:nucleus"/>
    <property type="evidence" value="ECO:0007669"/>
    <property type="project" value="TreeGrafter"/>
</dbReference>
<feature type="active site" description="Proton donor/acceptor" evidence="5">
    <location>
        <position position="430"/>
    </location>
</feature>
<evidence type="ECO:0000259" key="9">
    <source>
        <dbReference type="Pfam" id="PF17285"/>
    </source>
</evidence>
<evidence type="ECO:0000256" key="5">
    <source>
        <dbReference type="PIRSR" id="PIRSR015894-1"/>
    </source>
</evidence>
<dbReference type="Pfam" id="PF05185">
    <property type="entry name" value="PRMT5"/>
    <property type="match status" value="1"/>
</dbReference>
<dbReference type="GO" id="GO:0006355">
    <property type="term" value="P:regulation of DNA-templated transcription"/>
    <property type="evidence" value="ECO:0007669"/>
    <property type="project" value="TreeGrafter"/>
</dbReference>
<dbReference type="PIRSF" id="PIRSF015894">
    <property type="entry name" value="Skb1_MeTrfase"/>
    <property type="match status" value="1"/>
</dbReference>